<dbReference type="GO" id="GO:0016020">
    <property type="term" value="C:membrane"/>
    <property type="evidence" value="ECO:0007669"/>
    <property type="project" value="TreeGrafter"/>
</dbReference>
<accession>A0AAV7XBR3</accession>
<name>A0AAV7XBR3_9NEOP</name>
<dbReference type="PANTHER" id="PTHR15256">
    <property type="entry name" value="INTEGRAL MEMBRANE PROTEIN DGCR2/IDD"/>
    <property type="match status" value="1"/>
</dbReference>
<reference evidence="3" key="1">
    <citation type="submission" date="2022-12" db="EMBL/GenBank/DDBJ databases">
        <title>Chromosome-level genome assembly of the bean flower thrips Megalurothrips usitatus.</title>
        <authorList>
            <person name="Ma L."/>
            <person name="Liu Q."/>
            <person name="Li H."/>
            <person name="Cai W."/>
        </authorList>
    </citation>
    <scope>NUCLEOTIDE SEQUENCE</scope>
    <source>
        <strain evidence="3">Cailab_2022a</strain>
    </source>
</reference>
<gene>
    <name evidence="3" type="ORF">ONE63_002364</name>
</gene>
<dbReference type="Proteomes" id="UP001075354">
    <property type="component" value="Chromosome 12"/>
</dbReference>
<comment type="caution">
    <text evidence="3">The sequence shown here is derived from an EMBL/GenBank/DDBJ whole genome shotgun (WGS) entry which is preliminary data.</text>
</comment>
<dbReference type="PANTHER" id="PTHR15256:SF6">
    <property type="entry name" value="INTEGRAL MEMBRANE PROTEIN DGCR2_IDD"/>
    <property type="match status" value="1"/>
</dbReference>
<keyword evidence="2" id="KW-0812">Transmembrane</keyword>
<feature type="compositionally biased region" description="Basic and acidic residues" evidence="1">
    <location>
        <begin position="394"/>
        <end position="432"/>
    </location>
</feature>
<evidence type="ECO:0000256" key="1">
    <source>
        <dbReference type="SAM" id="MobiDB-lite"/>
    </source>
</evidence>
<dbReference type="EMBL" id="JAPTSV010000012">
    <property type="protein sequence ID" value="KAJ1522049.1"/>
    <property type="molecule type" value="Genomic_DNA"/>
</dbReference>
<feature type="region of interest" description="Disordered" evidence="1">
    <location>
        <begin position="394"/>
        <end position="562"/>
    </location>
</feature>
<keyword evidence="2" id="KW-1133">Transmembrane helix</keyword>
<keyword evidence="2" id="KW-0472">Membrane</keyword>
<keyword evidence="4" id="KW-1185">Reference proteome</keyword>
<feature type="compositionally biased region" description="Basic and acidic residues" evidence="1">
    <location>
        <begin position="307"/>
        <end position="340"/>
    </location>
</feature>
<proteinExistence type="predicted"/>
<feature type="compositionally biased region" description="Basic residues" evidence="1">
    <location>
        <begin position="497"/>
        <end position="508"/>
    </location>
</feature>
<organism evidence="3 4">
    <name type="scientific">Megalurothrips usitatus</name>
    <name type="common">bean blossom thrips</name>
    <dbReference type="NCBI Taxonomy" id="439358"/>
    <lineage>
        <taxon>Eukaryota</taxon>
        <taxon>Metazoa</taxon>
        <taxon>Ecdysozoa</taxon>
        <taxon>Arthropoda</taxon>
        <taxon>Hexapoda</taxon>
        <taxon>Insecta</taxon>
        <taxon>Pterygota</taxon>
        <taxon>Neoptera</taxon>
        <taxon>Paraneoptera</taxon>
        <taxon>Thysanoptera</taxon>
        <taxon>Terebrantia</taxon>
        <taxon>Thripoidea</taxon>
        <taxon>Thripidae</taxon>
        <taxon>Megalurothrips</taxon>
    </lineage>
</organism>
<feature type="transmembrane region" description="Helical" evidence="2">
    <location>
        <begin position="84"/>
        <end position="106"/>
    </location>
</feature>
<feature type="compositionally biased region" description="Pro residues" evidence="1">
    <location>
        <begin position="617"/>
        <end position="627"/>
    </location>
</feature>
<feature type="region of interest" description="Disordered" evidence="1">
    <location>
        <begin position="294"/>
        <end position="358"/>
    </location>
</feature>
<feature type="compositionally biased region" description="Basic residues" evidence="1">
    <location>
        <begin position="587"/>
        <end position="597"/>
    </location>
</feature>
<evidence type="ECO:0000313" key="3">
    <source>
        <dbReference type="EMBL" id="KAJ1522049.1"/>
    </source>
</evidence>
<feature type="compositionally biased region" description="Basic and acidic residues" evidence="1">
    <location>
        <begin position="456"/>
        <end position="471"/>
    </location>
</feature>
<feature type="compositionally biased region" description="Basic and acidic residues" evidence="1">
    <location>
        <begin position="347"/>
        <end position="358"/>
    </location>
</feature>
<evidence type="ECO:0008006" key="5">
    <source>
        <dbReference type="Google" id="ProtNLM"/>
    </source>
</evidence>
<feature type="region of interest" description="Disordered" evidence="1">
    <location>
        <begin position="798"/>
        <end position="819"/>
    </location>
</feature>
<sequence length="819" mass="88968">MSLLGECRDINGLAVKHGLMYMAGPGECHQCVCESGVPKNCQDVMCHQPQNCSTFRKGARCCDFVCLDDLSPGKGDVVGLEGDIGLRLVASVITAVLSFSLLFFLIHRCRQRKIRSGRQNRQLSEDERSLGSIGYITGSLGYLPGAMERYEEPTAHFPHYPLWKPPGNYFPRGEAPPPYEEAVAATRAEALAAAMAGGNLHANHPNFGRDALLGVNYNTYTTGNLLGGTAHRTIPINLATSASFTLQPERYDENPSNGGGSCVSVAAGTVSVTATVTAPPITRPDLLHSELAHVLQGDPSSRSSTLRRSDITTRAEISHRSDSSHRPEVGRRPEISHRSDVYQWSDASHRQDAGHRSDGIHCADAGHCSDAGHRPDAGHRIDQSHRLDNVHRVEGNQRIELSHHSDVPRSDGGHRPEIPHRKESGHHLEAPHSHIQVDATDRSSLRSDPHHRHDFSHRDVGHTENLWRPDNNDPINYQRDERRLPSMPLPENSHSLPPHHSHGMHHQVHTVGQTHHSHSYGRQHQAPMPSMEMPSPVPGQDLDQKDRKGGSKIPIPQLANVPKSGTGVYEDSFHPAVVETSHLHTATLRRGKHHHSHGSNGMGTLRRNPVPVATPKLAPPQAVPVPNEPSSSPASASVVSISSAINIPPPVIPPLDPHNSLAASNASSTAAVVAAIVAASPPRCTCPKAAALRCTCPGSCHGSGLSSAVNEHSVPQNSNLSLTQSGLDDNDDYRSECENCKSTHSSNYYLDAEDPEPEITMTLHRKPADTGEENGNGYYRTSLTLPTRHRVLPLHGAGARDNWFSSMPESSSEEESEEE</sequence>
<protein>
    <recommendedName>
        <fullName evidence="5">Integral membrane protein DGCR2/IDD</fullName>
    </recommendedName>
</protein>
<evidence type="ECO:0000256" key="2">
    <source>
        <dbReference type="SAM" id="Phobius"/>
    </source>
</evidence>
<evidence type="ECO:0000313" key="4">
    <source>
        <dbReference type="Proteomes" id="UP001075354"/>
    </source>
</evidence>
<feature type="region of interest" description="Disordered" evidence="1">
    <location>
        <begin position="585"/>
        <end position="635"/>
    </location>
</feature>
<feature type="compositionally biased region" description="Basic and acidic residues" evidence="1">
    <location>
        <begin position="439"/>
        <end position="448"/>
    </location>
</feature>
<dbReference type="AlphaFoldDB" id="A0AAV7XBR3"/>
<dbReference type="InterPro" id="IPR042378">
    <property type="entry name" value="IDD"/>
</dbReference>